<comment type="caution">
    <text evidence="4">The sequence shown here is derived from an EMBL/GenBank/DDBJ whole genome shotgun (WGS) entry which is preliminary data.</text>
</comment>
<name>A0A9N9YJ28_9HYPO</name>
<dbReference type="Proteomes" id="UP000696573">
    <property type="component" value="Unassembled WGS sequence"/>
</dbReference>
<dbReference type="InterPro" id="IPR052761">
    <property type="entry name" value="Fungal_Detox/Toxin_TFs"/>
</dbReference>
<dbReference type="OrthoDB" id="4451586at2759"/>
<feature type="domain" description="Zn(2)-C6 fungal-type" evidence="3">
    <location>
        <begin position="14"/>
        <end position="48"/>
    </location>
</feature>
<dbReference type="GO" id="GO:0000981">
    <property type="term" value="F:DNA-binding transcription factor activity, RNA polymerase II-specific"/>
    <property type="evidence" value="ECO:0007669"/>
    <property type="project" value="InterPro"/>
</dbReference>
<dbReference type="GO" id="GO:0008270">
    <property type="term" value="F:zinc ion binding"/>
    <property type="evidence" value="ECO:0007669"/>
    <property type="project" value="InterPro"/>
</dbReference>
<evidence type="ECO:0000256" key="1">
    <source>
        <dbReference type="ARBA" id="ARBA00022723"/>
    </source>
</evidence>
<dbReference type="SMART" id="SM00906">
    <property type="entry name" value="Fungal_trans"/>
    <property type="match status" value="1"/>
</dbReference>
<protein>
    <recommendedName>
        <fullName evidence="3">Zn(2)-C6 fungal-type domain-containing protein</fullName>
    </recommendedName>
</protein>
<keyword evidence="5" id="KW-1185">Reference proteome</keyword>
<keyword evidence="2" id="KW-0539">Nucleus</keyword>
<dbReference type="PROSITE" id="PS00463">
    <property type="entry name" value="ZN2_CY6_FUNGAL_1"/>
    <property type="match status" value="1"/>
</dbReference>
<evidence type="ECO:0000259" key="3">
    <source>
        <dbReference type="PROSITE" id="PS50048"/>
    </source>
</evidence>
<dbReference type="EMBL" id="CABFNQ020000715">
    <property type="protein sequence ID" value="CAH0025688.1"/>
    <property type="molecule type" value="Genomic_DNA"/>
</dbReference>
<evidence type="ECO:0000256" key="2">
    <source>
        <dbReference type="ARBA" id="ARBA00023242"/>
    </source>
</evidence>
<dbReference type="Pfam" id="PF04082">
    <property type="entry name" value="Fungal_trans"/>
    <property type="match status" value="1"/>
</dbReference>
<dbReference type="PANTHER" id="PTHR47425">
    <property type="entry name" value="FARB-RELATED"/>
    <property type="match status" value="1"/>
</dbReference>
<accession>A0A9N9YJ28</accession>
<dbReference type="CDD" id="cd12148">
    <property type="entry name" value="fungal_TF_MHR"/>
    <property type="match status" value="1"/>
</dbReference>
<reference evidence="4" key="1">
    <citation type="submission" date="2021-10" db="EMBL/GenBank/DDBJ databases">
        <authorList>
            <person name="Piombo E."/>
        </authorList>
    </citation>
    <scope>NUCLEOTIDE SEQUENCE</scope>
</reference>
<evidence type="ECO:0000313" key="5">
    <source>
        <dbReference type="Proteomes" id="UP000696573"/>
    </source>
</evidence>
<dbReference type="PROSITE" id="PS50048">
    <property type="entry name" value="ZN2_CY6_FUNGAL_2"/>
    <property type="match status" value="1"/>
</dbReference>
<proteinExistence type="predicted"/>
<dbReference type="AlphaFoldDB" id="A0A9N9YJ28"/>
<dbReference type="InterPro" id="IPR001138">
    <property type="entry name" value="Zn2Cys6_DnaBD"/>
</dbReference>
<sequence>MSQSSTIRKRASLACQACRSRKVRCDVARRPSGTPCGNCLWKNLDCVIPLNRRLRPNFWQRKAKQAQAKADMSSGHPLGAALGMLPTPSSSDADDVFGDSMNKRFSTDNLSTLMDVPRVEMSESSFFTDFEQIPEYGNSPFGDTLNATYLSPPDSFPEEDFTLYPTQFPPYIRPLPPNVNQDESDYLRLKGAFDLPPWPVQKPLLQAFIEYVHPRFPMLETTSLINLLDERKCEEPISLLLYQAVLYSGAVFVDMDFLFRAGYSTRNDARKNLCEKIKLLYTFDCELDRLSIVQSLLLLASWYEASEDLKDCWHWSGVAISLAQSFGLHRNSEDLYFGLSSSPLPEEALSSRKRAWKRTWWCCFMYDRLLALGLRYPTRIADEDFDVPMLTEDDFEPIQYDIPASFQQDLVSICLARAQLCRFIGRVLDAQYSTLLNHETSDHTNYRVALVCPKKNFDNIDAVSSLYLELSEWAESLPEACRHKQQPCRLDVNAGQGSVIIQRVMLQMEYQALISALYRPLYDIKLTPGDFVQSQAQHTARVCVQNSATTITRLLRDLKGVRLCRYLSNTCISIILPTSIVHLNSMGNPSLEVRKVARREFNLCISALGCLRGRNTEAERARTFLAGIIGSNRLVS</sequence>
<dbReference type="GO" id="GO:0003677">
    <property type="term" value="F:DNA binding"/>
    <property type="evidence" value="ECO:0007669"/>
    <property type="project" value="InterPro"/>
</dbReference>
<gene>
    <name evidence="4" type="ORF">CRHIZ90672A_00008389</name>
</gene>
<keyword evidence="1" id="KW-0479">Metal-binding</keyword>
<dbReference type="GO" id="GO:0006351">
    <property type="term" value="P:DNA-templated transcription"/>
    <property type="evidence" value="ECO:0007669"/>
    <property type="project" value="InterPro"/>
</dbReference>
<dbReference type="SUPFAM" id="SSF57701">
    <property type="entry name" value="Zn2/Cys6 DNA-binding domain"/>
    <property type="match status" value="1"/>
</dbReference>
<dbReference type="InterPro" id="IPR036864">
    <property type="entry name" value="Zn2-C6_fun-type_DNA-bd_sf"/>
</dbReference>
<dbReference type="Gene3D" id="4.10.240.10">
    <property type="entry name" value="Zn(2)-C6 fungal-type DNA-binding domain"/>
    <property type="match status" value="1"/>
</dbReference>
<dbReference type="Pfam" id="PF00172">
    <property type="entry name" value="Zn_clus"/>
    <property type="match status" value="1"/>
</dbReference>
<dbReference type="InterPro" id="IPR007219">
    <property type="entry name" value="XnlR_reg_dom"/>
</dbReference>
<organism evidence="4 5">
    <name type="scientific">Clonostachys rhizophaga</name>
    <dbReference type="NCBI Taxonomy" id="160324"/>
    <lineage>
        <taxon>Eukaryota</taxon>
        <taxon>Fungi</taxon>
        <taxon>Dikarya</taxon>
        <taxon>Ascomycota</taxon>
        <taxon>Pezizomycotina</taxon>
        <taxon>Sordariomycetes</taxon>
        <taxon>Hypocreomycetidae</taxon>
        <taxon>Hypocreales</taxon>
        <taxon>Bionectriaceae</taxon>
        <taxon>Clonostachys</taxon>
    </lineage>
</organism>
<dbReference type="SMART" id="SM00066">
    <property type="entry name" value="GAL4"/>
    <property type="match status" value="1"/>
</dbReference>
<dbReference type="CDD" id="cd00067">
    <property type="entry name" value="GAL4"/>
    <property type="match status" value="1"/>
</dbReference>
<dbReference type="PANTHER" id="PTHR47425:SF2">
    <property type="entry name" value="FARB-RELATED"/>
    <property type="match status" value="1"/>
</dbReference>
<evidence type="ECO:0000313" key="4">
    <source>
        <dbReference type="EMBL" id="CAH0025688.1"/>
    </source>
</evidence>